<evidence type="ECO:0000256" key="1">
    <source>
        <dbReference type="ARBA" id="ARBA00023015"/>
    </source>
</evidence>
<dbReference type="SUPFAM" id="SSF46894">
    <property type="entry name" value="C-terminal effector domain of the bipartite response regulators"/>
    <property type="match status" value="1"/>
</dbReference>
<keyword evidence="6" id="KW-1185">Reference proteome</keyword>
<dbReference type="PANTHER" id="PTHR44688">
    <property type="entry name" value="DNA-BINDING TRANSCRIPTIONAL ACTIVATOR DEVR_DOSR"/>
    <property type="match status" value="1"/>
</dbReference>
<evidence type="ECO:0000313" key="6">
    <source>
        <dbReference type="Proteomes" id="UP000245698"/>
    </source>
</evidence>
<dbReference type="GO" id="GO:0003677">
    <property type="term" value="F:DNA binding"/>
    <property type="evidence" value="ECO:0007669"/>
    <property type="project" value="UniProtKB-KW"/>
</dbReference>
<dbReference type="AlphaFoldDB" id="A0A2P9AMR1"/>
<dbReference type="PROSITE" id="PS50043">
    <property type="entry name" value="HTH_LUXR_2"/>
    <property type="match status" value="1"/>
</dbReference>
<dbReference type="InterPro" id="IPR000792">
    <property type="entry name" value="Tscrpt_reg_LuxR_C"/>
</dbReference>
<sequence length="61" mass="6452">MLRPYGLLLADQGRSNGQIASALFISPKTVDHHLSALLDKLDAKSRGEAAALALNLGLIPK</sequence>
<organism evidence="5 6">
    <name type="scientific">Mesorhizobium delmotii</name>
    <dbReference type="NCBI Taxonomy" id="1631247"/>
    <lineage>
        <taxon>Bacteria</taxon>
        <taxon>Pseudomonadati</taxon>
        <taxon>Pseudomonadota</taxon>
        <taxon>Alphaproteobacteria</taxon>
        <taxon>Hyphomicrobiales</taxon>
        <taxon>Phyllobacteriaceae</taxon>
        <taxon>Mesorhizobium</taxon>
    </lineage>
</organism>
<evidence type="ECO:0000256" key="2">
    <source>
        <dbReference type="ARBA" id="ARBA00023125"/>
    </source>
</evidence>
<keyword evidence="3" id="KW-0804">Transcription</keyword>
<evidence type="ECO:0000313" key="5">
    <source>
        <dbReference type="EMBL" id="SJM32395.1"/>
    </source>
</evidence>
<dbReference type="SMART" id="SM00421">
    <property type="entry name" value="HTH_LUXR"/>
    <property type="match status" value="1"/>
</dbReference>
<proteinExistence type="predicted"/>
<reference evidence="6" key="1">
    <citation type="submission" date="2016-12" db="EMBL/GenBank/DDBJ databases">
        <authorList>
            <person name="Brunel B."/>
        </authorList>
    </citation>
    <scope>NUCLEOTIDE SEQUENCE [LARGE SCALE GENOMIC DNA]</scope>
</reference>
<dbReference type="Proteomes" id="UP000245698">
    <property type="component" value="Unassembled WGS sequence"/>
</dbReference>
<dbReference type="InterPro" id="IPR016032">
    <property type="entry name" value="Sig_transdc_resp-reg_C-effctor"/>
</dbReference>
<keyword evidence="2" id="KW-0238">DNA-binding</keyword>
<dbReference type="PANTHER" id="PTHR44688:SF16">
    <property type="entry name" value="DNA-BINDING TRANSCRIPTIONAL ACTIVATOR DEVR_DOSR"/>
    <property type="match status" value="1"/>
</dbReference>
<dbReference type="EMBL" id="FUIG01000035">
    <property type="protein sequence ID" value="SJM32395.1"/>
    <property type="molecule type" value="Genomic_DNA"/>
</dbReference>
<protein>
    <submittedName>
        <fullName evidence="5">Transcriptional regulatory protein DegU</fullName>
    </submittedName>
</protein>
<dbReference type="PRINTS" id="PR00038">
    <property type="entry name" value="HTHLUXR"/>
</dbReference>
<evidence type="ECO:0000259" key="4">
    <source>
        <dbReference type="PROSITE" id="PS50043"/>
    </source>
</evidence>
<evidence type="ECO:0000256" key="3">
    <source>
        <dbReference type="ARBA" id="ARBA00023163"/>
    </source>
</evidence>
<name>A0A2P9AMR1_9HYPH</name>
<dbReference type="Gene3D" id="1.10.10.10">
    <property type="entry name" value="Winged helix-like DNA-binding domain superfamily/Winged helix DNA-binding domain"/>
    <property type="match status" value="1"/>
</dbReference>
<accession>A0A2P9AMR1</accession>
<gene>
    <name evidence="5" type="ORF">BQ8482_280121</name>
</gene>
<dbReference type="InterPro" id="IPR036388">
    <property type="entry name" value="WH-like_DNA-bd_sf"/>
</dbReference>
<dbReference type="Pfam" id="PF00196">
    <property type="entry name" value="GerE"/>
    <property type="match status" value="1"/>
</dbReference>
<keyword evidence="1" id="KW-0805">Transcription regulation</keyword>
<dbReference type="PROSITE" id="PS00622">
    <property type="entry name" value="HTH_LUXR_1"/>
    <property type="match status" value="1"/>
</dbReference>
<dbReference type="RefSeq" id="WP_244602914.1">
    <property type="nucleotide sequence ID" value="NZ_FUIG01000035.1"/>
</dbReference>
<dbReference type="CDD" id="cd06170">
    <property type="entry name" value="LuxR_C_like"/>
    <property type="match status" value="1"/>
</dbReference>
<feature type="domain" description="HTH luxR-type" evidence="4">
    <location>
        <begin position="1"/>
        <end position="57"/>
    </location>
</feature>
<dbReference type="GO" id="GO:0006355">
    <property type="term" value="P:regulation of DNA-templated transcription"/>
    <property type="evidence" value="ECO:0007669"/>
    <property type="project" value="InterPro"/>
</dbReference>